<sequence length="168" mass="17027">MGPPAPPPAVLGRLILGSSSPTRRSILASMGHPDPLVVVHGGRVLEKPTTADDVREYVAGYATAPAVTIGATVVTDVATGRRWEGADRAEVHLRPLPAAAIEALIDDGAVFGCAGALMVEHPAVAPHVERLVGDETAVRGLCATTTRGLIDAALRGEGGVLPSPPAAG</sequence>
<accession>A0ACC3CFL2</accession>
<comment type="caution">
    <text evidence="1">The sequence shown here is derived from an EMBL/GenBank/DDBJ whole genome shotgun (WGS) entry which is preliminary data.</text>
</comment>
<protein>
    <submittedName>
        <fullName evidence="1">Uncharacterized protein</fullName>
    </submittedName>
</protein>
<evidence type="ECO:0000313" key="2">
    <source>
        <dbReference type="Proteomes" id="UP000798662"/>
    </source>
</evidence>
<dbReference type="EMBL" id="CM020620">
    <property type="protein sequence ID" value="KAK1868648.1"/>
    <property type="molecule type" value="Genomic_DNA"/>
</dbReference>
<keyword evidence="2" id="KW-1185">Reference proteome</keyword>
<dbReference type="Proteomes" id="UP000798662">
    <property type="component" value="Chromosome 3"/>
</dbReference>
<proteinExistence type="predicted"/>
<evidence type="ECO:0000313" key="1">
    <source>
        <dbReference type="EMBL" id="KAK1868648.1"/>
    </source>
</evidence>
<organism evidence="1 2">
    <name type="scientific">Pyropia yezoensis</name>
    <name type="common">Susabi-nori</name>
    <name type="synonym">Porphyra yezoensis</name>
    <dbReference type="NCBI Taxonomy" id="2788"/>
    <lineage>
        <taxon>Eukaryota</taxon>
        <taxon>Rhodophyta</taxon>
        <taxon>Bangiophyceae</taxon>
        <taxon>Bangiales</taxon>
        <taxon>Bangiaceae</taxon>
        <taxon>Pyropia</taxon>
    </lineage>
</organism>
<gene>
    <name evidence="1" type="ORF">I4F81_011132</name>
</gene>
<name>A0ACC3CFL2_PYRYE</name>
<reference evidence="1" key="1">
    <citation type="submission" date="2019-11" db="EMBL/GenBank/DDBJ databases">
        <title>Nori genome reveals adaptations in red seaweeds to the harsh intertidal environment.</title>
        <authorList>
            <person name="Wang D."/>
            <person name="Mao Y."/>
        </authorList>
    </citation>
    <scope>NUCLEOTIDE SEQUENCE</scope>
    <source>
        <tissue evidence="1">Gametophyte</tissue>
    </source>
</reference>